<dbReference type="PANTHER" id="PTHR43806:SF11">
    <property type="entry name" value="CEREVISIN-RELATED"/>
    <property type="match status" value="1"/>
</dbReference>
<keyword evidence="2 5" id="KW-0645">Protease</keyword>
<dbReference type="GO" id="GO:0006508">
    <property type="term" value="P:proteolysis"/>
    <property type="evidence" value="ECO:0007669"/>
    <property type="project" value="UniProtKB-KW"/>
</dbReference>
<evidence type="ECO:0000259" key="7">
    <source>
        <dbReference type="Pfam" id="PF00082"/>
    </source>
</evidence>
<dbReference type="Gene3D" id="3.40.50.200">
    <property type="entry name" value="Peptidase S8/S53 domain"/>
    <property type="match status" value="1"/>
</dbReference>
<dbReference type="PROSITE" id="PS51892">
    <property type="entry name" value="SUBTILASE"/>
    <property type="match status" value="1"/>
</dbReference>
<dbReference type="SUPFAM" id="SSF52743">
    <property type="entry name" value="Subtilisin-like"/>
    <property type="match status" value="1"/>
</dbReference>
<dbReference type="Pfam" id="PF00082">
    <property type="entry name" value="Peptidase_S8"/>
    <property type="match status" value="1"/>
</dbReference>
<dbReference type="EC" id="3.4.21.62" evidence="8"/>
<feature type="region of interest" description="Disordered" evidence="6">
    <location>
        <begin position="751"/>
        <end position="775"/>
    </location>
</feature>
<feature type="domain" description="Peptidase S8/S53" evidence="7">
    <location>
        <begin position="228"/>
        <end position="501"/>
    </location>
</feature>
<dbReference type="InterPro" id="IPR013783">
    <property type="entry name" value="Ig-like_fold"/>
</dbReference>
<dbReference type="OrthoDB" id="27369at2"/>
<reference evidence="8 9" key="1">
    <citation type="submission" date="2018-08" db="EMBL/GenBank/DDBJ databases">
        <title>Meiothermus roseus NBRC 110900 genome sequencing project.</title>
        <authorList>
            <person name="Da Costa M.S."/>
            <person name="Albuquerque L."/>
            <person name="Raposo P."/>
            <person name="Froufe H.J.C."/>
            <person name="Barroso C.S."/>
            <person name="Egas C."/>
        </authorList>
    </citation>
    <scope>NUCLEOTIDE SEQUENCE [LARGE SCALE GENOMIC DNA]</scope>
    <source>
        <strain evidence="8 9">NBRC 110900</strain>
    </source>
</reference>
<dbReference type="InterPro" id="IPR036852">
    <property type="entry name" value="Peptidase_S8/S53_dom_sf"/>
</dbReference>
<sequence>MMHKPFLTILIVVIASACQQPPPQLPPPTVSVDPTVRPSVPTLPGLEDGVPRPLASIRDAKGNQADFVENELVIATDDSAALGAFLARWQGSVLKTFDPATAGLSGVSKQYLVRVRADTADTSKLSANLRALDKDSRGALLVSSAAAHKLLAAAAQEQVGGLAIGVNWVSKGDLFTDKATAEAPAGDSISGTAYTINAFNWPHLKIGGTQDIGVAEAWRALELAGKLGNKVKIAILDMGFQPNNDFPSGWIALSNVPLVNPIGTENLLSCSGGNPCPWHGTAVAHAAAGLPDNSYGAAGSAGPVADLVLVFTSYDYFTVIGALTQARIAGARIINMSFSAPVPAALAWTALPLEAATRAIRLSGALLFASAGNDGKNVEAEDCFIVCWEETWWVPCESGGVICVGGLAWDSKNRASGSNYSSDDGGDSDQDVEIFAPFTLWVGPDPDNPANYARKISGTSFSSPFAAGVAALIWAAKPSLSAGEVEDILKDTAHTSPDPKVKKYVNALAAVQQVLGNIPPNVQIISPSGGSVQVGMESRLEAAVTDFEDPFPCCTVTWSSSVEGSLGSGRTVDYTFTTLGPRTITATATDSGGATSSVSVSVNVVNTPPTVAISSPYSGQQFFRGVNYTLRGVSYDPNEPGYQLACSSMVWKDGSTTLGTGCDLSVGFASNGDRTLTLTGTDSHGGSGSASVNISVIDPPANLPPVVNITSPQNGITIGPDQVVKLSGSASDPEGGAVTLTWDVTTGYDPNTGQGTNTYPVTPAPNGDWKPTDSIPYNTCEVSDTLRLRLKAKDPQNNEGSDFIVIKVLRIC</sequence>
<feature type="active site" description="Charge relay system" evidence="5">
    <location>
        <position position="460"/>
    </location>
</feature>
<dbReference type="GO" id="GO:0004252">
    <property type="term" value="F:serine-type endopeptidase activity"/>
    <property type="evidence" value="ECO:0007669"/>
    <property type="project" value="UniProtKB-UniRule"/>
</dbReference>
<dbReference type="PANTHER" id="PTHR43806">
    <property type="entry name" value="PEPTIDASE S8"/>
    <property type="match status" value="1"/>
</dbReference>
<gene>
    <name evidence="8" type="primary">apr</name>
    <name evidence="8" type="ORF">Mrose_00181</name>
</gene>
<feature type="active site" description="Charge relay system" evidence="5">
    <location>
        <position position="279"/>
    </location>
</feature>
<dbReference type="InterPro" id="IPR050131">
    <property type="entry name" value="Peptidase_S8_subtilisin-like"/>
</dbReference>
<feature type="compositionally biased region" description="Polar residues" evidence="6">
    <location>
        <begin position="751"/>
        <end position="760"/>
    </location>
</feature>
<dbReference type="CDD" id="cd00306">
    <property type="entry name" value="Peptidases_S8_S53"/>
    <property type="match status" value="1"/>
</dbReference>
<proteinExistence type="inferred from homology"/>
<organism evidence="8 9">
    <name type="scientific">Calidithermus roseus</name>
    <dbReference type="NCBI Taxonomy" id="1644118"/>
    <lineage>
        <taxon>Bacteria</taxon>
        <taxon>Thermotogati</taxon>
        <taxon>Deinococcota</taxon>
        <taxon>Deinococci</taxon>
        <taxon>Thermales</taxon>
        <taxon>Thermaceae</taxon>
        <taxon>Calidithermus</taxon>
    </lineage>
</organism>
<dbReference type="InterPro" id="IPR015500">
    <property type="entry name" value="Peptidase_S8_subtilisin-rel"/>
</dbReference>
<dbReference type="Proteomes" id="UP000265341">
    <property type="component" value="Unassembled WGS sequence"/>
</dbReference>
<keyword evidence="3 5" id="KW-0378">Hydrolase</keyword>
<name>A0A399F0M2_9DEIN</name>
<evidence type="ECO:0000256" key="5">
    <source>
        <dbReference type="PROSITE-ProRule" id="PRU01240"/>
    </source>
</evidence>
<evidence type="ECO:0000313" key="9">
    <source>
        <dbReference type="Proteomes" id="UP000265341"/>
    </source>
</evidence>
<evidence type="ECO:0000256" key="4">
    <source>
        <dbReference type="ARBA" id="ARBA00022825"/>
    </source>
</evidence>
<dbReference type="PROSITE" id="PS51257">
    <property type="entry name" value="PROKAR_LIPOPROTEIN"/>
    <property type="match status" value="1"/>
</dbReference>
<accession>A0A399F0M2</accession>
<dbReference type="InterPro" id="IPR000209">
    <property type="entry name" value="Peptidase_S8/S53_dom"/>
</dbReference>
<comment type="similarity">
    <text evidence="1 5">Belongs to the peptidase S8 family.</text>
</comment>
<evidence type="ECO:0000256" key="6">
    <source>
        <dbReference type="SAM" id="MobiDB-lite"/>
    </source>
</evidence>
<dbReference type="InterPro" id="IPR023828">
    <property type="entry name" value="Peptidase_S8_Ser-AS"/>
</dbReference>
<evidence type="ECO:0000256" key="2">
    <source>
        <dbReference type="ARBA" id="ARBA00022670"/>
    </source>
</evidence>
<dbReference type="EMBL" id="QWLA01000002">
    <property type="protein sequence ID" value="RIH89593.1"/>
    <property type="molecule type" value="Genomic_DNA"/>
</dbReference>
<feature type="active site" description="Charge relay system" evidence="5">
    <location>
        <position position="237"/>
    </location>
</feature>
<evidence type="ECO:0000256" key="3">
    <source>
        <dbReference type="ARBA" id="ARBA00022801"/>
    </source>
</evidence>
<protein>
    <submittedName>
        <fullName evidence="8">Subtilisin DY</fullName>
        <ecNumber evidence="8">3.4.21.62</ecNumber>
    </submittedName>
</protein>
<comment type="caution">
    <text evidence="8">The sequence shown here is derived from an EMBL/GenBank/DDBJ whole genome shotgun (WGS) entry which is preliminary data.</text>
</comment>
<dbReference type="PRINTS" id="PR00723">
    <property type="entry name" value="SUBTILISIN"/>
</dbReference>
<evidence type="ECO:0000313" key="8">
    <source>
        <dbReference type="EMBL" id="RIH89593.1"/>
    </source>
</evidence>
<evidence type="ECO:0000256" key="1">
    <source>
        <dbReference type="ARBA" id="ARBA00011073"/>
    </source>
</evidence>
<dbReference type="AlphaFoldDB" id="A0A399F0M2"/>
<dbReference type="PROSITE" id="PS00138">
    <property type="entry name" value="SUBTILASE_SER"/>
    <property type="match status" value="1"/>
</dbReference>
<keyword evidence="9" id="KW-1185">Reference proteome</keyword>
<keyword evidence="4 5" id="KW-0720">Serine protease</keyword>
<dbReference type="Gene3D" id="2.60.40.10">
    <property type="entry name" value="Immunoglobulins"/>
    <property type="match status" value="3"/>
</dbReference>